<dbReference type="Gene3D" id="2.70.98.10">
    <property type="match status" value="1"/>
</dbReference>
<dbReference type="SUPFAM" id="SSF74650">
    <property type="entry name" value="Galactose mutarotase-like"/>
    <property type="match status" value="1"/>
</dbReference>
<reference evidence="1 2" key="1">
    <citation type="submission" date="2012-10" db="EMBL/GenBank/DDBJ databases">
        <title>The draft sequence of the Mycobacterium pheli genome.</title>
        <authorList>
            <person name="Pettersson B.M.F."/>
            <person name="Das S."/>
            <person name="Dasgupta S."/>
            <person name="Bhattacharya A."/>
            <person name="Kirsebom L.A."/>
        </authorList>
    </citation>
    <scope>NUCLEOTIDE SEQUENCE [LARGE SCALE GENOMIC DNA]</scope>
    <source>
        <strain evidence="1 2">CCUG 21000</strain>
    </source>
</reference>
<keyword evidence="2" id="KW-1185">Reference proteome</keyword>
<protein>
    <submittedName>
        <fullName evidence="1">Aldose 1-epimerase</fullName>
    </submittedName>
</protein>
<dbReference type="GO" id="GO:0016853">
    <property type="term" value="F:isomerase activity"/>
    <property type="evidence" value="ECO:0007669"/>
    <property type="project" value="InterPro"/>
</dbReference>
<comment type="caution">
    <text evidence="1">The sequence shown here is derived from an EMBL/GenBank/DDBJ whole genome shotgun (WGS) entry which is preliminary data.</text>
</comment>
<dbReference type="CDD" id="cd09022">
    <property type="entry name" value="Aldose_epim_Ec_YihR"/>
    <property type="match status" value="1"/>
</dbReference>
<dbReference type="RefSeq" id="WP_061481436.1">
    <property type="nucleotide sequence ID" value="NZ_ANBO01000023.1"/>
</dbReference>
<dbReference type="Pfam" id="PF01263">
    <property type="entry name" value="Aldose_epim"/>
    <property type="match status" value="1"/>
</dbReference>
<evidence type="ECO:0000313" key="1">
    <source>
        <dbReference type="EMBL" id="KAB7756594.1"/>
    </source>
</evidence>
<organism evidence="1 2">
    <name type="scientific">Mycolicibacterium phlei DSM 43239 = CCUG 21000</name>
    <dbReference type="NCBI Taxonomy" id="1226750"/>
    <lineage>
        <taxon>Bacteria</taxon>
        <taxon>Bacillati</taxon>
        <taxon>Actinomycetota</taxon>
        <taxon>Actinomycetes</taxon>
        <taxon>Mycobacteriales</taxon>
        <taxon>Mycobacteriaceae</taxon>
        <taxon>Mycolicibacterium</taxon>
    </lineage>
</organism>
<evidence type="ECO:0000313" key="2">
    <source>
        <dbReference type="Proteomes" id="UP000325690"/>
    </source>
</evidence>
<dbReference type="GeneID" id="74301924"/>
<dbReference type="AlphaFoldDB" id="A0A5N5V3T3"/>
<accession>A0A5N5V3T3</accession>
<gene>
    <name evidence="1" type="ORF">MPHL21000_11000</name>
</gene>
<dbReference type="InterPro" id="IPR014718">
    <property type="entry name" value="GH-type_carb-bd"/>
</dbReference>
<dbReference type="GO" id="GO:0005975">
    <property type="term" value="P:carbohydrate metabolic process"/>
    <property type="evidence" value="ECO:0007669"/>
    <property type="project" value="InterPro"/>
</dbReference>
<dbReference type="Proteomes" id="UP000325690">
    <property type="component" value="Unassembled WGS sequence"/>
</dbReference>
<proteinExistence type="predicted"/>
<dbReference type="InterPro" id="IPR037480">
    <property type="entry name" value="YihR-like"/>
</dbReference>
<dbReference type="GO" id="GO:0030246">
    <property type="term" value="F:carbohydrate binding"/>
    <property type="evidence" value="ECO:0007669"/>
    <property type="project" value="InterPro"/>
</dbReference>
<dbReference type="InterPro" id="IPR011013">
    <property type="entry name" value="Gal_mutarotase_sf_dom"/>
</dbReference>
<dbReference type="InterPro" id="IPR008183">
    <property type="entry name" value="Aldose_1/G6P_1-epimerase"/>
</dbReference>
<name>A0A5N5V3T3_MYCPH</name>
<dbReference type="EMBL" id="ANBP01000012">
    <property type="protein sequence ID" value="KAB7756594.1"/>
    <property type="molecule type" value="Genomic_DNA"/>
</dbReference>
<sequence>MTTHCATGTDYRLELGSARATISSVGAALRRLSVNGTALTPGFERHATAPFFCGKVLSPWPNRVRDGRWRHRGRVLQLDITDPEHHTALHGLLCGTEYRVVRRTSSSVTLAAPILPCAGYPFALDTTVTYQLLPDGVVVTHAARNTGSGCAPVAFGAHPFLAIGDVPTDDLTVTVNGGHHIDVDARLIPVGMTDVAGTGWDLRRGRRVGDLDLDDCWAVPRWSTHTLRAPDGRTVSLRADHDFGYLHVFITREFPTPAGPVTAIALEPMTAPADALNSGTGLRWLEPGEVFCASWAVRYDESG</sequence>